<dbReference type="AlphaFoldDB" id="A0A1V9XC62"/>
<dbReference type="InterPro" id="IPR029058">
    <property type="entry name" value="AB_hydrolase_fold"/>
</dbReference>
<evidence type="ECO:0000313" key="8">
    <source>
        <dbReference type="Proteomes" id="UP000192247"/>
    </source>
</evidence>
<dbReference type="PANTHER" id="PTHR43918">
    <property type="entry name" value="ACETYLCHOLINESTERASE"/>
    <property type="match status" value="1"/>
</dbReference>
<name>A0A1V9XC62_9ACAR</name>
<feature type="domain" description="Carboxylesterase type B" evidence="6">
    <location>
        <begin position="21"/>
        <end position="420"/>
    </location>
</feature>
<keyword evidence="3" id="KW-0378">Hydrolase</keyword>
<proteinExistence type="inferred from homology"/>
<dbReference type="InterPro" id="IPR019819">
    <property type="entry name" value="Carboxylesterase_B_CS"/>
</dbReference>
<dbReference type="GO" id="GO:0005615">
    <property type="term" value="C:extracellular space"/>
    <property type="evidence" value="ECO:0007669"/>
    <property type="project" value="TreeGrafter"/>
</dbReference>
<evidence type="ECO:0000256" key="1">
    <source>
        <dbReference type="ARBA" id="ARBA00005964"/>
    </source>
</evidence>
<comment type="caution">
    <text evidence="7">The sequence shown here is derived from an EMBL/GenBank/DDBJ whole genome shotgun (WGS) entry which is preliminary data.</text>
</comment>
<keyword evidence="4" id="KW-0325">Glycoprotein</keyword>
<dbReference type="Gene3D" id="3.40.50.1820">
    <property type="entry name" value="alpha/beta hydrolase"/>
    <property type="match status" value="1"/>
</dbReference>
<dbReference type="InterPro" id="IPR002018">
    <property type="entry name" value="CarbesteraseB"/>
</dbReference>
<evidence type="ECO:0000256" key="5">
    <source>
        <dbReference type="SAM" id="SignalP"/>
    </source>
</evidence>
<dbReference type="InParanoid" id="A0A1V9XC62"/>
<feature type="chain" id="PRO_5012777161" evidence="5">
    <location>
        <begin position="20"/>
        <end position="599"/>
    </location>
</feature>
<evidence type="ECO:0000256" key="2">
    <source>
        <dbReference type="ARBA" id="ARBA00022487"/>
    </source>
</evidence>
<dbReference type="GO" id="GO:0005886">
    <property type="term" value="C:plasma membrane"/>
    <property type="evidence" value="ECO:0007669"/>
    <property type="project" value="TreeGrafter"/>
</dbReference>
<dbReference type="PANTHER" id="PTHR43918:SF4">
    <property type="entry name" value="CARBOXYLIC ESTER HYDROLASE"/>
    <property type="match status" value="1"/>
</dbReference>
<evidence type="ECO:0000256" key="4">
    <source>
        <dbReference type="ARBA" id="ARBA00023180"/>
    </source>
</evidence>
<dbReference type="Proteomes" id="UP000192247">
    <property type="component" value="Unassembled WGS sequence"/>
</dbReference>
<dbReference type="InterPro" id="IPR050654">
    <property type="entry name" value="AChE-related_enzymes"/>
</dbReference>
<accession>A0A1V9XC62</accession>
<dbReference type="GO" id="GO:0003990">
    <property type="term" value="F:acetylcholinesterase activity"/>
    <property type="evidence" value="ECO:0007669"/>
    <property type="project" value="TreeGrafter"/>
</dbReference>
<dbReference type="SUPFAM" id="SSF53474">
    <property type="entry name" value="alpha/beta-Hydrolases"/>
    <property type="match status" value="1"/>
</dbReference>
<feature type="signal peptide" evidence="5">
    <location>
        <begin position="1"/>
        <end position="19"/>
    </location>
</feature>
<dbReference type="STRING" id="418985.A0A1V9XC62"/>
<dbReference type="Pfam" id="PF00135">
    <property type="entry name" value="COesterase"/>
    <property type="match status" value="1"/>
</dbReference>
<gene>
    <name evidence="7" type="ORF">BIW11_11273</name>
</gene>
<dbReference type="GO" id="GO:0006581">
    <property type="term" value="P:acetylcholine catabolic process"/>
    <property type="evidence" value="ECO:0007669"/>
    <property type="project" value="TreeGrafter"/>
</dbReference>
<keyword evidence="8" id="KW-1185">Reference proteome</keyword>
<dbReference type="OrthoDB" id="6846267at2759"/>
<dbReference type="GO" id="GO:0019695">
    <property type="term" value="P:choline metabolic process"/>
    <property type="evidence" value="ECO:0007669"/>
    <property type="project" value="TreeGrafter"/>
</dbReference>
<protein>
    <submittedName>
        <fullName evidence="7">Acetylcholinesterase-like</fullName>
    </submittedName>
</protein>
<dbReference type="EMBL" id="MNPL01015625">
    <property type="protein sequence ID" value="OQR70991.1"/>
    <property type="molecule type" value="Genomic_DNA"/>
</dbReference>
<evidence type="ECO:0000313" key="7">
    <source>
        <dbReference type="EMBL" id="OQR70991.1"/>
    </source>
</evidence>
<sequence>MDHLITALALVATTTCVFARQPMLTTVTGKMLGVEEFVNGKTIHSYQGVPYAEPPTGQRRFMKPIPLMPMPGVFNATRSPPLCMRASQIELHMSEDCLYINIWIPSVSGEQSQLKNADKMSLPIIIYVPSYEQAIVPDGAEFSANSDVIYVSINYRVGALGFLFSGSPEAPGNVGLHDILEAVRWVKLNSRLFGGNPEDITLWGYGEGAAVAAILMTSPVTTNLLRKVIFESGSIHTSRNSFRKNSEAVTMRLLVNAGCYNYSTPWEDQRERAIRCLKVVHPEVIVGSQTFEPESFQPVIGDSLIPAEPFQGAHQRFANPFRLLVLMKDDESQPTFSELLRSQPGSVDTTSDCKHVFKSFLRTSLNIPFGKVNKILGEYKLIFPSTIDVCREAFTDAYFFCPIKLFSDVLSTTEDSEVFFAKRSALEEFHPDSDIDEKLLISLGQFVRFGTPKVPGKEIDWPLYTLQSPNIVYLQPGNVTIAPLEKSERCHLWEPFIINSVENMDTTDILVAPEEGKATMATSVNATTGAGISSATGRPVAAAGSTTNQGRITVPTTKTYGSYNKFSALTKSVLIFVNWIYLTALLTSLDVSASISILF</sequence>
<organism evidence="7 8">
    <name type="scientific">Tropilaelaps mercedesae</name>
    <dbReference type="NCBI Taxonomy" id="418985"/>
    <lineage>
        <taxon>Eukaryota</taxon>
        <taxon>Metazoa</taxon>
        <taxon>Ecdysozoa</taxon>
        <taxon>Arthropoda</taxon>
        <taxon>Chelicerata</taxon>
        <taxon>Arachnida</taxon>
        <taxon>Acari</taxon>
        <taxon>Parasitiformes</taxon>
        <taxon>Mesostigmata</taxon>
        <taxon>Gamasina</taxon>
        <taxon>Dermanyssoidea</taxon>
        <taxon>Laelapidae</taxon>
        <taxon>Tropilaelaps</taxon>
    </lineage>
</organism>
<keyword evidence="5" id="KW-0732">Signal</keyword>
<comment type="similarity">
    <text evidence="1">Belongs to the type-B carboxylesterase/lipase family.</text>
</comment>
<keyword evidence="2" id="KW-0719">Serine esterase</keyword>
<evidence type="ECO:0000256" key="3">
    <source>
        <dbReference type="ARBA" id="ARBA00022801"/>
    </source>
</evidence>
<evidence type="ECO:0000259" key="6">
    <source>
        <dbReference type="Pfam" id="PF00135"/>
    </source>
</evidence>
<dbReference type="PROSITE" id="PS00941">
    <property type="entry name" value="CARBOXYLESTERASE_B_2"/>
    <property type="match status" value="1"/>
</dbReference>
<reference evidence="7 8" key="1">
    <citation type="journal article" date="2017" name="Gigascience">
        <title>Draft genome of the honey bee ectoparasitic mite, Tropilaelaps mercedesae, is shaped by the parasitic life history.</title>
        <authorList>
            <person name="Dong X."/>
            <person name="Armstrong S.D."/>
            <person name="Xia D."/>
            <person name="Makepeace B.L."/>
            <person name="Darby A.C."/>
            <person name="Kadowaki T."/>
        </authorList>
    </citation>
    <scope>NUCLEOTIDE SEQUENCE [LARGE SCALE GENOMIC DNA]</scope>
    <source>
        <strain evidence="7">Wuxi-XJTLU</strain>
    </source>
</reference>